<dbReference type="EMBL" id="JANQDX010000002">
    <property type="protein sequence ID" value="KAL0928046.1"/>
    <property type="molecule type" value="Genomic_DNA"/>
</dbReference>
<dbReference type="Proteomes" id="UP001552299">
    <property type="component" value="Unassembled WGS sequence"/>
</dbReference>
<keyword evidence="2" id="KW-1185">Reference proteome</keyword>
<reference evidence="1 2" key="1">
    <citation type="journal article" date="2024" name="Plant Biotechnol. J.">
        <title>Dendrobium thyrsiflorum genome and its molecular insights into genes involved in important horticultural traits.</title>
        <authorList>
            <person name="Chen B."/>
            <person name="Wang J.Y."/>
            <person name="Zheng P.J."/>
            <person name="Li K.L."/>
            <person name="Liang Y.M."/>
            <person name="Chen X.F."/>
            <person name="Zhang C."/>
            <person name="Zhao X."/>
            <person name="He X."/>
            <person name="Zhang G.Q."/>
            <person name="Liu Z.J."/>
            <person name="Xu Q."/>
        </authorList>
    </citation>
    <scope>NUCLEOTIDE SEQUENCE [LARGE SCALE GENOMIC DNA]</scope>
    <source>
        <strain evidence="1">GZMU011</strain>
    </source>
</reference>
<accession>A0ABD0W220</accession>
<comment type="caution">
    <text evidence="1">The sequence shown here is derived from an EMBL/GenBank/DDBJ whole genome shotgun (WGS) entry which is preliminary data.</text>
</comment>
<organism evidence="1 2">
    <name type="scientific">Dendrobium thyrsiflorum</name>
    <name type="common">Pinecone-like raceme dendrobium</name>
    <name type="synonym">Orchid</name>
    <dbReference type="NCBI Taxonomy" id="117978"/>
    <lineage>
        <taxon>Eukaryota</taxon>
        <taxon>Viridiplantae</taxon>
        <taxon>Streptophyta</taxon>
        <taxon>Embryophyta</taxon>
        <taxon>Tracheophyta</taxon>
        <taxon>Spermatophyta</taxon>
        <taxon>Magnoliopsida</taxon>
        <taxon>Liliopsida</taxon>
        <taxon>Asparagales</taxon>
        <taxon>Orchidaceae</taxon>
        <taxon>Epidendroideae</taxon>
        <taxon>Malaxideae</taxon>
        <taxon>Dendrobiinae</taxon>
        <taxon>Dendrobium</taxon>
    </lineage>
</organism>
<proteinExistence type="predicted"/>
<gene>
    <name evidence="1" type="ORF">M5K25_002281</name>
</gene>
<evidence type="ECO:0000313" key="1">
    <source>
        <dbReference type="EMBL" id="KAL0928046.1"/>
    </source>
</evidence>
<protein>
    <submittedName>
        <fullName evidence="1">Uncharacterized protein</fullName>
    </submittedName>
</protein>
<dbReference type="AlphaFoldDB" id="A0ABD0W220"/>
<evidence type="ECO:0000313" key="2">
    <source>
        <dbReference type="Proteomes" id="UP001552299"/>
    </source>
</evidence>
<sequence>MSASGGGPTERRAFGGGLEERRALGGGSAALRCQVVVRGWFGRTPAVVEEEQGDNLSVGDDEE</sequence>
<name>A0ABD0W220_DENTH</name>